<dbReference type="EMBL" id="APND01000001">
    <property type="protein sequence ID" value="MES1927654.1"/>
    <property type="molecule type" value="Genomic_DNA"/>
</dbReference>
<dbReference type="Gene3D" id="3.40.50.1820">
    <property type="entry name" value="alpha/beta hydrolase"/>
    <property type="match status" value="1"/>
</dbReference>
<proteinExistence type="predicted"/>
<dbReference type="InterPro" id="IPR029058">
    <property type="entry name" value="AB_hydrolase_fold"/>
</dbReference>
<keyword evidence="1" id="KW-0472">Membrane</keyword>
<evidence type="ECO:0008006" key="4">
    <source>
        <dbReference type="Google" id="ProtNLM"/>
    </source>
</evidence>
<keyword evidence="3" id="KW-1185">Reference proteome</keyword>
<dbReference type="PANTHER" id="PTHR13617">
    <property type="entry name" value="PROTEIN ABHD18"/>
    <property type="match status" value="1"/>
</dbReference>
<name>A0ABV2AX03_9GAMM</name>
<feature type="transmembrane region" description="Helical" evidence="1">
    <location>
        <begin position="30"/>
        <end position="53"/>
    </location>
</feature>
<keyword evidence="1" id="KW-1133">Transmembrane helix</keyword>
<dbReference type="Proteomes" id="UP001460888">
    <property type="component" value="Unassembled WGS sequence"/>
</dbReference>
<evidence type="ECO:0000256" key="1">
    <source>
        <dbReference type="SAM" id="Phobius"/>
    </source>
</evidence>
<feature type="transmembrane region" description="Helical" evidence="1">
    <location>
        <begin position="7"/>
        <end position="24"/>
    </location>
</feature>
<organism evidence="2 3">
    <name type="scientific">Salinisphaera dokdonensis CL-ES53</name>
    <dbReference type="NCBI Taxonomy" id="1304272"/>
    <lineage>
        <taxon>Bacteria</taxon>
        <taxon>Pseudomonadati</taxon>
        <taxon>Pseudomonadota</taxon>
        <taxon>Gammaproteobacteria</taxon>
        <taxon>Salinisphaerales</taxon>
        <taxon>Salinisphaeraceae</taxon>
        <taxon>Salinisphaera</taxon>
    </lineage>
</organism>
<gene>
    <name evidence="2" type="ORF">SADO_00320</name>
</gene>
<feature type="transmembrane region" description="Helical" evidence="1">
    <location>
        <begin position="60"/>
        <end position="80"/>
    </location>
</feature>
<evidence type="ECO:0000313" key="2">
    <source>
        <dbReference type="EMBL" id="MES1927654.1"/>
    </source>
</evidence>
<reference evidence="2 3" key="1">
    <citation type="submission" date="2013-03" db="EMBL/GenBank/DDBJ databases">
        <title>Salinisphaera dokdonensis CL-ES53 Genome Sequencing.</title>
        <authorList>
            <person name="Li C."/>
            <person name="Lai Q."/>
            <person name="Shao Z."/>
        </authorList>
    </citation>
    <scope>NUCLEOTIDE SEQUENCE [LARGE SCALE GENOMIC DNA]</scope>
    <source>
        <strain evidence="2 3">CL-ES53</strain>
    </source>
</reference>
<protein>
    <recommendedName>
        <fullName evidence="4">Peptidase S9 prolyl oligopeptidase catalytic domain-containing protein</fullName>
    </recommendedName>
</protein>
<dbReference type="PANTHER" id="PTHR13617:SF14">
    <property type="entry name" value="PROTEIN ABHD18"/>
    <property type="match status" value="1"/>
</dbReference>
<sequence>MRAQPRWLLGALVPLFTGLFWLGLGLPHSVILAFVACLPGVPLIATGTALLLWPGDRQITHFLALVSLLSLVLAVLVAPWLGWASIGLFVGGLLSFLMAGRVAARHSVLPAGVPLPPLSLRVYAKVATDEALLGFFVSFARIPRGRVVERDVDELQSLRAVADARDWRGTPAAFHRTPERPVDFTLTPKKSQGCSFEWLDFESGFVADPELPGAERWQGHLPNRRMSARIFRHPGGPRPWLICIHGYRMGLDGLDLSLFRANRMHHKLGLNVAMPILPLHGARRIARITGGHFLDGPLADLIHAQAQGLWDLRRLKAWIGAQQPDMPIGALGYSLGGYHAAMLAAFEADLACVIAGIPLTDIPNALWKHMPDLHLRYMEAQGISQAELSALLAPVSPLHLKPVVPHERRYIFAATADQLVEPDQPYRLWEHWDRPAMHWYHGSHLSVRREADLLPFVEDALRRHGLIDSKPPA</sequence>
<dbReference type="SUPFAM" id="SSF53474">
    <property type="entry name" value="alpha/beta-Hydrolases"/>
    <property type="match status" value="1"/>
</dbReference>
<accession>A0ABV2AX03</accession>
<keyword evidence="1" id="KW-0812">Transmembrane</keyword>
<comment type="caution">
    <text evidence="2">The sequence shown here is derived from an EMBL/GenBank/DDBJ whole genome shotgun (WGS) entry which is preliminary data.</text>
</comment>
<evidence type="ECO:0000313" key="3">
    <source>
        <dbReference type="Proteomes" id="UP001460888"/>
    </source>
</evidence>